<organism evidence="1 2">
    <name type="scientific">Oncorhynchus mykiss</name>
    <name type="common">Rainbow trout</name>
    <name type="synonym">Salmo gairdneri</name>
    <dbReference type="NCBI Taxonomy" id="8022"/>
    <lineage>
        <taxon>Eukaryota</taxon>
        <taxon>Metazoa</taxon>
        <taxon>Chordata</taxon>
        <taxon>Craniata</taxon>
        <taxon>Vertebrata</taxon>
        <taxon>Euteleostomi</taxon>
        <taxon>Actinopterygii</taxon>
        <taxon>Neopterygii</taxon>
        <taxon>Teleostei</taxon>
        <taxon>Protacanthopterygii</taxon>
        <taxon>Salmoniformes</taxon>
        <taxon>Salmonidae</taxon>
        <taxon>Salmoninae</taxon>
        <taxon>Oncorhynchus</taxon>
    </lineage>
</organism>
<dbReference type="AlphaFoldDB" id="A0A060X9E4"/>
<reference evidence="1" key="2">
    <citation type="submission" date="2014-03" db="EMBL/GenBank/DDBJ databases">
        <authorList>
            <person name="Genoscope - CEA"/>
        </authorList>
    </citation>
    <scope>NUCLEOTIDE SEQUENCE</scope>
</reference>
<dbReference type="PaxDb" id="8022-A0A060X9E4"/>
<dbReference type="Proteomes" id="UP000193380">
    <property type="component" value="Unassembled WGS sequence"/>
</dbReference>
<evidence type="ECO:0000313" key="2">
    <source>
        <dbReference type="Proteomes" id="UP000193380"/>
    </source>
</evidence>
<proteinExistence type="predicted"/>
<protein>
    <submittedName>
        <fullName evidence="1">Uncharacterized protein</fullName>
    </submittedName>
</protein>
<sequence>MTADHRELHLNLRESEHITEKLSRTVSDLTTLMYLKEAELQYCHSEWCRFTRRLNKHLRRTMLRPGEQTNSWMTGRPSTEPVTAIQRDTEHTAVSGTRLRSLLISRSALSRGGWCTLPRVDLDTFSQNFLY</sequence>
<gene>
    <name evidence="1" type="ORF">GSONMT00049736001</name>
</gene>
<dbReference type="EMBL" id="FR905107">
    <property type="protein sequence ID" value="CDQ76096.1"/>
    <property type="molecule type" value="Genomic_DNA"/>
</dbReference>
<evidence type="ECO:0000313" key="1">
    <source>
        <dbReference type="EMBL" id="CDQ76096.1"/>
    </source>
</evidence>
<name>A0A060X9E4_ONCMY</name>
<accession>A0A060X9E4</accession>
<reference evidence="1" key="1">
    <citation type="journal article" date="2014" name="Nat. Commun.">
        <title>The rainbow trout genome provides novel insights into evolution after whole-genome duplication in vertebrates.</title>
        <authorList>
            <person name="Berthelot C."/>
            <person name="Brunet F."/>
            <person name="Chalopin D."/>
            <person name="Juanchich A."/>
            <person name="Bernard M."/>
            <person name="Noel B."/>
            <person name="Bento P."/>
            <person name="Da Silva C."/>
            <person name="Labadie K."/>
            <person name="Alberti A."/>
            <person name="Aury J.M."/>
            <person name="Louis A."/>
            <person name="Dehais P."/>
            <person name="Bardou P."/>
            <person name="Montfort J."/>
            <person name="Klopp C."/>
            <person name="Cabau C."/>
            <person name="Gaspin C."/>
            <person name="Thorgaard G.H."/>
            <person name="Boussaha M."/>
            <person name="Quillet E."/>
            <person name="Guyomard R."/>
            <person name="Galiana D."/>
            <person name="Bobe J."/>
            <person name="Volff J.N."/>
            <person name="Genet C."/>
            <person name="Wincker P."/>
            <person name="Jaillon O."/>
            <person name="Roest Crollius H."/>
            <person name="Guiguen Y."/>
        </authorList>
    </citation>
    <scope>NUCLEOTIDE SEQUENCE [LARGE SCALE GENOMIC DNA]</scope>
</reference>